<evidence type="ECO:0000313" key="3">
    <source>
        <dbReference type="EMBL" id="KAE8007861.1"/>
    </source>
</evidence>
<dbReference type="PANTHER" id="PTHR33232:SF18">
    <property type="entry name" value="PROTEIN SIEVE ELEMENT OCCLUSION B-LIKE"/>
    <property type="match status" value="1"/>
</dbReference>
<evidence type="ECO:0000259" key="2">
    <source>
        <dbReference type="Pfam" id="PF14577"/>
    </source>
</evidence>
<dbReference type="InterPro" id="IPR027942">
    <property type="entry name" value="SEO_N"/>
</dbReference>
<gene>
    <name evidence="3" type="ORF">FH972_004423</name>
</gene>
<dbReference type="InterPro" id="IPR027944">
    <property type="entry name" value="SEO_C"/>
</dbReference>
<proteinExistence type="predicted"/>
<dbReference type="Pfam" id="PF14576">
    <property type="entry name" value="SEO_N"/>
    <property type="match status" value="1"/>
</dbReference>
<dbReference type="Proteomes" id="UP000327013">
    <property type="component" value="Chromosome 2"/>
</dbReference>
<reference evidence="3 4" key="1">
    <citation type="submission" date="2019-06" db="EMBL/GenBank/DDBJ databases">
        <title>A chromosomal-level reference genome of Carpinus fangiana (Coryloideae, Betulaceae).</title>
        <authorList>
            <person name="Yang X."/>
            <person name="Wang Z."/>
            <person name="Zhang L."/>
            <person name="Hao G."/>
            <person name="Liu J."/>
            <person name="Yang Y."/>
        </authorList>
    </citation>
    <scope>NUCLEOTIDE SEQUENCE [LARGE SCALE GENOMIC DNA]</scope>
    <source>
        <strain evidence="3">Cfa_2016G</strain>
        <tissue evidence="3">Leaf</tissue>
    </source>
</reference>
<dbReference type="AlphaFoldDB" id="A0A5N6QL29"/>
<evidence type="ECO:0000259" key="1">
    <source>
        <dbReference type="Pfam" id="PF14576"/>
    </source>
</evidence>
<dbReference type="Pfam" id="PF14577">
    <property type="entry name" value="SEO_C"/>
    <property type="match status" value="1"/>
</dbReference>
<accession>A0A5N6QL29</accession>
<feature type="domain" description="Sieve element occlusion C-terminal" evidence="2">
    <location>
        <begin position="565"/>
        <end position="641"/>
    </location>
</feature>
<keyword evidence="4" id="KW-1185">Reference proteome</keyword>
<dbReference type="PANTHER" id="PTHR33232">
    <property type="entry name" value="PROTEIN SIEVE ELEMENT OCCLUSION B-LIKE"/>
    <property type="match status" value="1"/>
</dbReference>
<name>A0A5N6QL29_9ROSI</name>
<organism evidence="3 4">
    <name type="scientific">Carpinus fangiana</name>
    <dbReference type="NCBI Taxonomy" id="176857"/>
    <lineage>
        <taxon>Eukaryota</taxon>
        <taxon>Viridiplantae</taxon>
        <taxon>Streptophyta</taxon>
        <taxon>Embryophyta</taxon>
        <taxon>Tracheophyta</taxon>
        <taxon>Spermatophyta</taxon>
        <taxon>Magnoliopsida</taxon>
        <taxon>eudicotyledons</taxon>
        <taxon>Gunneridae</taxon>
        <taxon>Pentapetalae</taxon>
        <taxon>rosids</taxon>
        <taxon>fabids</taxon>
        <taxon>Fagales</taxon>
        <taxon>Betulaceae</taxon>
        <taxon>Carpinus</taxon>
    </lineage>
</organism>
<sequence length="653" mass="74885">MMRPLPVIGLQPSEGELNVLTMSNEQIVSLISATHDPADDNFDAHSVFVVVKNVLKRATRIVDNLLLGQEHLENLEEKVSRASFDPLLCILKQLSSEMVCTAKQGVEIAHETTMSILNKLSSSSWDAKAVLTLAAFALNYEDFLALENLHSPHKLVESMEIPKHVPATLKHLDLQKYGKTIGEVGKMINNTLDVMDCIFELKRLSTNNDIKDEPAAFLYVVAQIIEGVYWIITTVAACTTQIRCLTSNEENTQDLLPLANKIRATFSNLKSWIEMCQFRIEEMKERRKLKELLQTPEEIMEALKGLIFAKNDVQPLIDGSTNKMVSIDVLEKKNLLLIISGLNIHKNLLNIHNNLLSELMLIYDGIKEKGDQYKIVWIPIVEQWTDDLREKFEMLRSMMPWYIVQYSSPVAGIKFIKEEWHFNNEPIVVVMNPQGDVENEDALHLILQRGMRAFPFTRRVPKLGMLFMSPHGGFMDDENVLDLTAFPFIRRVKFHLVAAMRPPGPYAIEKYEFLCGGKDNRWIEQFSEKVNVVAEDPFIKQAYISIELSCIGKGYKQQPFWKRTKTPKKTESNLGNQEIQKLLLSFKNESRWAVLTKWSTRVVSDHGMTIMKVLDAFEEWRVNVPKRGFEICFKEYHDKFVQIGPQPSTSWNV</sequence>
<dbReference type="InterPro" id="IPR039299">
    <property type="entry name" value="SEOA"/>
</dbReference>
<evidence type="ECO:0008006" key="5">
    <source>
        <dbReference type="Google" id="ProtNLM"/>
    </source>
</evidence>
<dbReference type="GO" id="GO:0010088">
    <property type="term" value="P:phloem development"/>
    <property type="evidence" value="ECO:0007669"/>
    <property type="project" value="InterPro"/>
</dbReference>
<evidence type="ECO:0000313" key="4">
    <source>
        <dbReference type="Proteomes" id="UP000327013"/>
    </source>
</evidence>
<dbReference type="EMBL" id="CM017322">
    <property type="protein sequence ID" value="KAE8007861.1"/>
    <property type="molecule type" value="Genomic_DNA"/>
</dbReference>
<feature type="domain" description="Sieve element occlusion N-terminal" evidence="1">
    <location>
        <begin position="23"/>
        <end position="295"/>
    </location>
</feature>
<protein>
    <recommendedName>
        <fullName evidence="5">Sieve element occlusion N-terminal domain-containing protein</fullName>
    </recommendedName>
</protein>
<dbReference type="OrthoDB" id="10366103at2759"/>